<protein>
    <submittedName>
        <fullName evidence="1">Uncharacterized protein</fullName>
    </submittedName>
</protein>
<keyword evidence="2" id="KW-1185">Reference proteome</keyword>
<reference evidence="1 2" key="1">
    <citation type="submission" date="2023-11" db="EMBL/GenBank/DDBJ databases">
        <title>Halocaridina rubra genome assembly.</title>
        <authorList>
            <person name="Smith C."/>
        </authorList>
    </citation>
    <scope>NUCLEOTIDE SEQUENCE [LARGE SCALE GENOMIC DNA]</scope>
    <source>
        <strain evidence="1">EP-1</strain>
        <tissue evidence="1">Whole</tissue>
    </source>
</reference>
<comment type="caution">
    <text evidence="1">The sequence shown here is derived from an EMBL/GenBank/DDBJ whole genome shotgun (WGS) entry which is preliminary data.</text>
</comment>
<sequence length="216" mass="24534">MENKESPFRKGATQPKLPNIMMQEVMTGEIRNQVPQVKAIGTAAYEKLRKEPYVERVSRQMVPKVHLMNEVAKKHANYDAKVLDYSKNLRVGYIADVMASARKIITKEFTNFGEFAGAIVEYVQKSAKGAYRIDYIYDSYSDISIKDSERKRCETISPIELNVVSEEAPIPVQMEQFWPANRNKHNLEILVNQTAINHAQETPSSQVVFVSGFSGD</sequence>
<accession>A0AAN8XV17</accession>
<name>A0AAN8XV17_HALRR</name>
<evidence type="ECO:0000313" key="2">
    <source>
        <dbReference type="Proteomes" id="UP001381693"/>
    </source>
</evidence>
<organism evidence="1 2">
    <name type="scientific">Halocaridina rubra</name>
    <name type="common">Hawaiian red shrimp</name>
    <dbReference type="NCBI Taxonomy" id="373956"/>
    <lineage>
        <taxon>Eukaryota</taxon>
        <taxon>Metazoa</taxon>
        <taxon>Ecdysozoa</taxon>
        <taxon>Arthropoda</taxon>
        <taxon>Crustacea</taxon>
        <taxon>Multicrustacea</taxon>
        <taxon>Malacostraca</taxon>
        <taxon>Eumalacostraca</taxon>
        <taxon>Eucarida</taxon>
        <taxon>Decapoda</taxon>
        <taxon>Pleocyemata</taxon>
        <taxon>Caridea</taxon>
        <taxon>Atyoidea</taxon>
        <taxon>Atyidae</taxon>
        <taxon>Halocaridina</taxon>
    </lineage>
</organism>
<dbReference type="Proteomes" id="UP001381693">
    <property type="component" value="Unassembled WGS sequence"/>
</dbReference>
<evidence type="ECO:0000313" key="1">
    <source>
        <dbReference type="EMBL" id="KAK7086248.1"/>
    </source>
</evidence>
<dbReference type="EMBL" id="JAXCGZ010000280">
    <property type="protein sequence ID" value="KAK7086248.1"/>
    <property type="molecule type" value="Genomic_DNA"/>
</dbReference>
<proteinExistence type="predicted"/>
<dbReference type="AlphaFoldDB" id="A0AAN8XV17"/>
<gene>
    <name evidence="1" type="ORF">SK128_013504</name>
</gene>